<dbReference type="GO" id="GO:0006904">
    <property type="term" value="P:vesicle docking involved in exocytosis"/>
    <property type="evidence" value="ECO:0007669"/>
    <property type="project" value="TreeGrafter"/>
</dbReference>
<protein>
    <recommendedName>
        <fullName evidence="4">Pep3/Vps18 beta-propeller domain-containing protein</fullName>
    </recommendedName>
</protein>
<dbReference type="GO" id="GO:0030897">
    <property type="term" value="C:HOPS complex"/>
    <property type="evidence" value="ECO:0007669"/>
    <property type="project" value="TreeGrafter"/>
</dbReference>
<dbReference type="PANTHER" id="PTHR23323:SF26">
    <property type="entry name" value="VACUOLAR PROTEIN SORTING-ASSOCIATED PROTEIN 18 HOMOLOG"/>
    <property type="match status" value="1"/>
</dbReference>
<dbReference type="GO" id="GO:0048284">
    <property type="term" value="P:organelle fusion"/>
    <property type="evidence" value="ECO:0007669"/>
    <property type="project" value="TreeGrafter"/>
</dbReference>
<keyword evidence="6" id="KW-1185">Reference proteome</keyword>
<accession>A0A1E4S4B7</accession>
<dbReference type="GeneID" id="30992292"/>
<evidence type="ECO:0000256" key="2">
    <source>
        <dbReference type="ARBA" id="ARBA00022771"/>
    </source>
</evidence>
<sequence>MEDLLGDVNESSIFSIAPVQFQTEMTNISCLSVVNDMMAIAFKNGKLFRIDLNNPSVIETLELPYKRSLQELGRIDKIFQDKTGSHLIVTTSQLESFYIHKSTTTFKYLQDLKGLKVNVVAWNDFAVEEQNTGAFLIGDRNGGIHEAFLEYSEASQKYSKKIQRDVYKRSSSIDGLQVTYDDANKEVTIILASGDNIAYWHTASMRQNAKYNDLILGEVFKSNPVEIEQYQDLGNINGSKFYGHGNEFAWLTAAGTVFGSITRDKIATQRNIGDLKILLTMELPASNHKFKSVMMTKYHLLLLRGSELFIINKINDELVYHQTLPVSENERFVGLCADYTKSTYWLYSNCNLFEITVDQEEKHIWRSMCENNMFDEALAVTSEVKIRDAIYAQKGEYLIQQGEFIDAARSFALSNKWFETVALKFINAKRQDALLEYFLQKFHVLKSNKNYDFAMQLIMLSSWIVEFYVEQLNELDDLLATEQSIHLEQTISEKTTVEKKFQEFIIDNKDHLDRKTIYEIITAHNRRSELLYYANLINDYDFVLAYWIRLERWEEALNVLLKNNGSEMAYKYSTVLLVNSPKVTVDTWLKLSDLDASKLLPAILTYNKNARRVQSASHHGVRYLLSYIHETKTRDPNVHDTLLFLLISNQSSDQEEFILRYLEEYGSQMNYNPDFILRLCLKFYKIQSATYVYSLLDCYEDAVDLALSHDMVELAIVIADKPDDENLRKFLWMKIAKAKTSKLRPSDQSQVKIFYL</sequence>
<dbReference type="RefSeq" id="XP_020071393.1">
    <property type="nucleotide sequence ID" value="XM_020217896.1"/>
</dbReference>
<dbReference type="GO" id="GO:0007033">
    <property type="term" value="P:vacuole organization"/>
    <property type="evidence" value="ECO:0007669"/>
    <property type="project" value="TreeGrafter"/>
</dbReference>
<dbReference type="SUPFAM" id="SSF50978">
    <property type="entry name" value="WD40 repeat-like"/>
    <property type="match status" value="1"/>
</dbReference>
<dbReference type="InterPro" id="IPR036322">
    <property type="entry name" value="WD40_repeat_dom_sf"/>
</dbReference>
<dbReference type="GO" id="GO:0007032">
    <property type="term" value="P:endosome organization"/>
    <property type="evidence" value="ECO:0007669"/>
    <property type="project" value="TreeGrafter"/>
</dbReference>
<keyword evidence="1" id="KW-0479">Metal-binding</keyword>
<dbReference type="Pfam" id="PF05131">
    <property type="entry name" value="Pep3_Vps18"/>
    <property type="match status" value="1"/>
</dbReference>
<feature type="domain" description="Pep3/Vps18 beta-propeller" evidence="4">
    <location>
        <begin position="13"/>
        <end position="357"/>
    </location>
</feature>
<proteinExistence type="predicted"/>
<evidence type="ECO:0000256" key="3">
    <source>
        <dbReference type="ARBA" id="ARBA00022833"/>
    </source>
</evidence>
<dbReference type="EMBL" id="KV453928">
    <property type="protein sequence ID" value="ODV74354.1"/>
    <property type="molecule type" value="Genomic_DNA"/>
</dbReference>
<name>A0A1E4S4B7_CYBJN</name>
<dbReference type="AlphaFoldDB" id="A0A1E4S4B7"/>
<organism evidence="5 6">
    <name type="scientific">Cyberlindnera jadinii (strain ATCC 18201 / CBS 1600 / BCRC 20928 / JCM 3617 / NBRC 0987 / NRRL Y-1542)</name>
    <name type="common">Torula yeast</name>
    <name type="synonym">Candida utilis</name>
    <dbReference type="NCBI Taxonomy" id="983966"/>
    <lineage>
        <taxon>Eukaryota</taxon>
        <taxon>Fungi</taxon>
        <taxon>Dikarya</taxon>
        <taxon>Ascomycota</taxon>
        <taxon>Saccharomycotina</taxon>
        <taxon>Saccharomycetes</taxon>
        <taxon>Phaffomycetales</taxon>
        <taxon>Phaffomycetaceae</taxon>
        <taxon>Cyberlindnera</taxon>
    </lineage>
</organism>
<reference evidence="5 6" key="1">
    <citation type="journal article" date="2016" name="Proc. Natl. Acad. Sci. U.S.A.">
        <title>Comparative genomics of biotechnologically important yeasts.</title>
        <authorList>
            <person name="Riley R."/>
            <person name="Haridas S."/>
            <person name="Wolfe K.H."/>
            <person name="Lopes M.R."/>
            <person name="Hittinger C.T."/>
            <person name="Goeker M."/>
            <person name="Salamov A.A."/>
            <person name="Wisecaver J.H."/>
            <person name="Long T.M."/>
            <person name="Calvey C.H."/>
            <person name="Aerts A.L."/>
            <person name="Barry K.W."/>
            <person name="Choi C."/>
            <person name="Clum A."/>
            <person name="Coughlan A.Y."/>
            <person name="Deshpande S."/>
            <person name="Douglass A.P."/>
            <person name="Hanson S.J."/>
            <person name="Klenk H.-P."/>
            <person name="LaButti K.M."/>
            <person name="Lapidus A."/>
            <person name="Lindquist E.A."/>
            <person name="Lipzen A.M."/>
            <person name="Meier-Kolthoff J.P."/>
            <person name="Ohm R.A."/>
            <person name="Otillar R.P."/>
            <person name="Pangilinan J.L."/>
            <person name="Peng Y."/>
            <person name="Rokas A."/>
            <person name="Rosa C.A."/>
            <person name="Scheuner C."/>
            <person name="Sibirny A.A."/>
            <person name="Slot J.C."/>
            <person name="Stielow J.B."/>
            <person name="Sun H."/>
            <person name="Kurtzman C.P."/>
            <person name="Blackwell M."/>
            <person name="Grigoriev I.V."/>
            <person name="Jeffries T.W."/>
        </authorList>
    </citation>
    <scope>NUCLEOTIDE SEQUENCE [LARGE SCALE GENOMIC DNA]</scope>
    <source>
        <strain evidence="6">ATCC 18201 / CBS 1600 / BCRC 20928 / JCM 3617 / NBRC 0987 / NRRL Y-1542</strain>
    </source>
</reference>
<evidence type="ECO:0000256" key="1">
    <source>
        <dbReference type="ARBA" id="ARBA00022723"/>
    </source>
</evidence>
<dbReference type="InterPro" id="IPR055358">
    <property type="entry name" value="CHCR"/>
</dbReference>
<dbReference type="PANTHER" id="PTHR23323">
    <property type="entry name" value="VACUOLAR PROTEIN SORTING-ASSOCIATED PROTEIN"/>
    <property type="match status" value="1"/>
</dbReference>
<evidence type="ECO:0000313" key="5">
    <source>
        <dbReference type="EMBL" id="ODV74354.1"/>
    </source>
</evidence>
<evidence type="ECO:0000259" key="4">
    <source>
        <dbReference type="Pfam" id="PF05131"/>
    </source>
</evidence>
<dbReference type="InterPro" id="IPR007810">
    <property type="entry name" value="Pep3/Vps18_beta-prop"/>
</dbReference>
<dbReference type="Proteomes" id="UP000094389">
    <property type="component" value="Unassembled WGS sequence"/>
</dbReference>
<gene>
    <name evidence="5" type="ORF">CYBJADRAFT_72641</name>
</gene>
<dbReference type="GO" id="GO:0005768">
    <property type="term" value="C:endosome"/>
    <property type="evidence" value="ECO:0007669"/>
    <property type="project" value="TreeGrafter"/>
</dbReference>
<keyword evidence="2" id="KW-0863">Zinc-finger</keyword>
<dbReference type="OMA" id="KFFVFPC"/>
<dbReference type="STRING" id="983966.A0A1E4S4B7"/>
<keyword evidence="3" id="KW-0862">Zinc</keyword>
<dbReference type="Pfam" id="PF00637">
    <property type="entry name" value="Clathrin"/>
    <property type="match status" value="1"/>
</dbReference>
<dbReference type="GO" id="GO:0008270">
    <property type="term" value="F:zinc ion binding"/>
    <property type="evidence" value="ECO:0007669"/>
    <property type="project" value="UniProtKB-KW"/>
</dbReference>
<dbReference type="OrthoDB" id="1845386at2759"/>
<evidence type="ECO:0000313" key="6">
    <source>
        <dbReference type="Proteomes" id="UP000094389"/>
    </source>
</evidence>
<dbReference type="GO" id="GO:0030674">
    <property type="term" value="F:protein-macromolecule adaptor activity"/>
    <property type="evidence" value="ECO:0007669"/>
    <property type="project" value="TreeGrafter"/>
</dbReference>